<evidence type="ECO:0000313" key="3">
    <source>
        <dbReference type="EMBL" id="ORM92924.1"/>
    </source>
</evidence>
<keyword evidence="1" id="KW-0812">Transmembrane</keyword>
<keyword evidence="1" id="KW-1133">Transmembrane helix</keyword>
<dbReference type="GO" id="GO:0005886">
    <property type="term" value="C:plasma membrane"/>
    <property type="evidence" value="ECO:0007669"/>
    <property type="project" value="TreeGrafter"/>
</dbReference>
<keyword evidence="1" id="KW-0472">Membrane</keyword>
<feature type="transmembrane region" description="Helical" evidence="1">
    <location>
        <begin position="40"/>
        <end position="65"/>
    </location>
</feature>
<name>A0A1X1ESR1_PANCY</name>
<dbReference type="OrthoDB" id="948134at2"/>
<feature type="transmembrane region" description="Helical" evidence="1">
    <location>
        <begin position="165"/>
        <end position="182"/>
    </location>
</feature>
<dbReference type="Proteomes" id="UP000193749">
    <property type="component" value="Unassembled WGS sequence"/>
</dbReference>
<dbReference type="RefSeq" id="WP_084873589.1">
    <property type="nucleotide sequence ID" value="NZ_JAGGMY010000001.1"/>
</dbReference>
<proteinExistence type="predicted"/>
<dbReference type="AlphaFoldDB" id="A0A1X1ESR1"/>
<reference evidence="3 4" key="1">
    <citation type="journal article" date="2017" name="Antonie Van Leeuwenhoek">
        <title>Phylogenomic resolution of the bacterial genus Pantoea and its relationship with Erwinia and Tatumella.</title>
        <authorList>
            <person name="Palmer M."/>
            <person name="Steenkamp E.T."/>
            <person name="Coetzee M.P."/>
            <person name="Chan W.Y."/>
            <person name="van Zyl E."/>
            <person name="De Maayer P."/>
            <person name="Coutinho T.A."/>
            <person name="Blom J."/>
            <person name="Smits T.H."/>
            <person name="Duffy B."/>
            <person name="Venter S.N."/>
        </authorList>
    </citation>
    <scope>NUCLEOTIDE SEQUENCE [LARGE SCALE GENOMIC DNA]</scope>
    <source>
        <strain evidence="3 4">LMG 2657</strain>
    </source>
</reference>
<feature type="domain" description="VTT" evidence="2">
    <location>
        <begin position="25"/>
        <end position="145"/>
    </location>
</feature>
<evidence type="ECO:0000313" key="4">
    <source>
        <dbReference type="Proteomes" id="UP000193749"/>
    </source>
</evidence>
<evidence type="ECO:0000256" key="1">
    <source>
        <dbReference type="SAM" id="Phobius"/>
    </source>
</evidence>
<dbReference type="InterPro" id="IPR032816">
    <property type="entry name" value="VTT_dom"/>
</dbReference>
<keyword evidence="4" id="KW-1185">Reference proteome</keyword>
<gene>
    <name evidence="3" type="ORF">HA50_06000</name>
</gene>
<dbReference type="Pfam" id="PF09335">
    <property type="entry name" value="VTT_dom"/>
    <property type="match status" value="1"/>
</dbReference>
<feature type="transmembrane region" description="Helical" evidence="1">
    <location>
        <begin position="125"/>
        <end position="145"/>
    </location>
</feature>
<sequence length="191" mass="21636">MHLDINGLISQYGYLALLIGCIAEGETFTLLGGVAAHEGLLHFGGVVLAAMGGGIIGDQLLFWLGRRFGTRILRRFKKHQDTIHKASHLIQRHPSLFVIGVRFMYGFRIVGPIIIGTSRLKPLRFFLLNVLGAALWALIFVTLGYFAGEIITPWLHKLDQHFKHLLWLVAAVGFAILLRYVIRRWNRRRVD</sequence>
<comment type="caution">
    <text evidence="3">The sequence shown here is derived from an EMBL/GenBank/DDBJ whole genome shotgun (WGS) entry which is preliminary data.</text>
</comment>
<organism evidence="3 4">
    <name type="scientific">Pantoea cypripedii</name>
    <name type="common">Pectobacterium cypripedii</name>
    <name type="synonym">Erwinia cypripedii</name>
    <dbReference type="NCBI Taxonomy" id="55209"/>
    <lineage>
        <taxon>Bacteria</taxon>
        <taxon>Pseudomonadati</taxon>
        <taxon>Pseudomonadota</taxon>
        <taxon>Gammaproteobacteria</taxon>
        <taxon>Enterobacterales</taxon>
        <taxon>Erwiniaceae</taxon>
        <taxon>Pantoea</taxon>
    </lineage>
</organism>
<feature type="transmembrane region" description="Helical" evidence="1">
    <location>
        <begin position="12"/>
        <end position="34"/>
    </location>
</feature>
<dbReference type="EMBL" id="MLJI01000001">
    <property type="protein sequence ID" value="ORM92924.1"/>
    <property type="molecule type" value="Genomic_DNA"/>
</dbReference>
<accession>A0A1X1ESR1</accession>
<protein>
    <recommendedName>
        <fullName evidence="2">VTT domain-containing protein</fullName>
    </recommendedName>
</protein>
<dbReference type="PANTHER" id="PTHR42709:SF2">
    <property type="entry name" value="INNER MEMBRANE PROTEIN YOHD"/>
    <property type="match status" value="1"/>
</dbReference>
<dbReference type="InterPro" id="IPR051311">
    <property type="entry name" value="DedA_domain"/>
</dbReference>
<dbReference type="PANTHER" id="PTHR42709">
    <property type="entry name" value="ALKALINE PHOSPHATASE LIKE PROTEIN"/>
    <property type="match status" value="1"/>
</dbReference>
<evidence type="ECO:0000259" key="2">
    <source>
        <dbReference type="Pfam" id="PF09335"/>
    </source>
</evidence>
<dbReference type="STRING" id="55209.HA50_06000"/>